<comment type="subcellular location">
    <subcellularLocation>
        <location evidence="1">Cell membrane</location>
        <topology evidence="1">Multi-pass membrane protein</topology>
    </subcellularLocation>
</comment>
<dbReference type="InterPro" id="IPR036259">
    <property type="entry name" value="MFS_trans_sf"/>
</dbReference>
<feature type="transmembrane region" description="Helical" evidence="6">
    <location>
        <begin position="12"/>
        <end position="31"/>
    </location>
</feature>
<keyword evidence="5 6" id="KW-0472">Membrane</keyword>
<dbReference type="GO" id="GO:0022857">
    <property type="term" value="F:transmembrane transporter activity"/>
    <property type="evidence" value="ECO:0007669"/>
    <property type="project" value="InterPro"/>
</dbReference>
<dbReference type="SUPFAM" id="SSF103473">
    <property type="entry name" value="MFS general substrate transporter"/>
    <property type="match status" value="1"/>
</dbReference>
<name>A0A6V7R2L1_9STAP</name>
<dbReference type="Proteomes" id="UP000589351">
    <property type="component" value="Unassembled WGS sequence"/>
</dbReference>
<sequence>MSKVQIGIKENALNFILLVITNFFVGSMVGVERTILPIIGKEDFGLASASAALSFIISFGFSKAIVNSFAGAIADRLGRKKSF</sequence>
<dbReference type="InterPro" id="IPR020846">
    <property type="entry name" value="MFS_dom"/>
</dbReference>
<feature type="transmembrane region" description="Helical" evidence="6">
    <location>
        <begin position="51"/>
        <end position="74"/>
    </location>
</feature>
<proteinExistence type="predicted"/>
<evidence type="ECO:0000256" key="3">
    <source>
        <dbReference type="ARBA" id="ARBA00022692"/>
    </source>
</evidence>
<comment type="caution">
    <text evidence="8">The sequence shown here is derived from an EMBL/GenBank/DDBJ whole genome shotgun (WGS) entry which is preliminary data.</text>
</comment>
<evidence type="ECO:0000256" key="5">
    <source>
        <dbReference type="ARBA" id="ARBA00023136"/>
    </source>
</evidence>
<organism evidence="8 9">
    <name type="scientific">Jeotgalicoccus meleagridis</name>
    <dbReference type="NCBI Taxonomy" id="2759181"/>
    <lineage>
        <taxon>Bacteria</taxon>
        <taxon>Bacillati</taxon>
        <taxon>Bacillota</taxon>
        <taxon>Bacilli</taxon>
        <taxon>Bacillales</taxon>
        <taxon>Staphylococcaceae</taxon>
        <taxon>Jeotgalicoccus</taxon>
    </lineage>
</organism>
<evidence type="ECO:0000256" key="4">
    <source>
        <dbReference type="ARBA" id="ARBA00022989"/>
    </source>
</evidence>
<evidence type="ECO:0000313" key="8">
    <source>
        <dbReference type="EMBL" id="CAD2071586.1"/>
    </source>
</evidence>
<dbReference type="EMBL" id="CAJEWD010000003">
    <property type="protein sequence ID" value="CAD2071586.1"/>
    <property type="molecule type" value="Genomic_DNA"/>
</dbReference>
<evidence type="ECO:0000256" key="6">
    <source>
        <dbReference type="SAM" id="Phobius"/>
    </source>
</evidence>
<dbReference type="GO" id="GO:0005886">
    <property type="term" value="C:plasma membrane"/>
    <property type="evidence" value="ECO:0007669"/>
    <property type="project" value="UniProtKB-SubCell"/>
</dbReference>
<keyword evidence="9" id="KW-1185">Reference proteome</keyword>
<evidence type="ECO:0000256" key="1">
    <source>
        <dbReference type="ARBA" id="ARBA00004651"/>
    </source>
</evidence>
<keyword evidence="4 6" id="KW-1133">Transmembrane helix</keyword>
<gene>
    <name evidence="8" type="ORF">JEODO184_00308</name>
</gene>
<keyword evidence="3 6" id="KW-0812">Transmembrane</keyword>
<reference evidence="8 9" key="1">
    <citation type="submission" date="2020-07" db="EMBL/GenBank/DDBJ databases">
        <authorList>
            <person name="Criscuolo A."/>
        </authorList>
    </citation>
    <scope>NUCLEOTIDE SEQUENCE [LARGE SCALE GENOMIC DNA]</scope>
    <source>
        <strain evidence="8">CIP111649</strain>
    </source>
</reference>
<feature type="domain" description="Major facilitator superfamily (MFS) profile" evidence="7">
    <location>
        <begin position="14"/>
        <end position="83"/>
    </location>
</feature>
<evidence type="ECO:0000256" key="2">
    <source>
        <dbReference type="ARBA" id="ARBA00022448"/>
    </source>
</evidence>
<dbReference type="PROSITE" id="PS50850">
    <property type="entry name" value="MFS"/>
    <property type="match status" value="1"/>
</dbReference>
<evidence type="ECO:0000313" key="9">
    <source>
        <dbReference type="Proteomes" id="UP000589351"/>
    </source>
</evidence>
<protein>
    <recommendedName>
        <fullName evidence="7">Major facilitator superfamily (MFS) profile domain-containing protein</fullName>
    </recommendedName>
</protein>
<keyword evidence="2" id="KW-0813">Transport</keyword>
<dbReference type="AlphaFoldDB" id="A0A6V7R2L1"/>
<evidence type="ECO:0000259" key="7">
    <source>
        <dbReference type="PROSITE" id="PS50850"/>
    </source>
</evidence>
<dbReference type="Gene3D" id="1.20.1250.20">
    <property type="entry name" value="MFS general substrate transporter like domains"/>
    <property type="match status" value="1"/>
</dbReference>
<accession>A0A6V7R2L1</accession>